<dbReference type="AlphaFoldDB" id="A0A9J6E6G2"/>
<keyword evidence="6" id="KW-0539">Nucleus</keyword>
<dbReference type="PANTHER" id="PTHR16515:SF49">
    <property type="entry name" value="GASTRULA ZINC FINGER PROTEIN XLCGF49.1-LIKE-RELATED"/>
    <property type="match status" value="1"/>
</dbReference>
<dbReference type="Gene3D" id="3.30.160.60">
    <property type="entry name" value="Classic Zinc Finger"/>
    <property type="match status" value="3"/>
</dbReference>
<feature type="domain" description="C2H2-type" evidence="8">
    <location>
        <begin position="110"/>
        <end position="134"/>
    </location>
</feature>
<dbReference type="GO" id="GO:0010468">
    <property type="term" value="P:regulation of gene expression"/>
    <property type="evidence" value="ECO:0007669"/>
    <property type="project" value="TreeGrafter"/>
</dbReference>
<dbReference type="PROSITE" id="PS00028">
    <property type="entry name" value="ZINC_FINGER_C2H2_1"/>
    <property type="match status" value="2"/>
</dbReference>
<dbReference type="Pfam" id="PF00096">
    <property type="entry name" value="zf-C2H2"/>
    <property type="match status" value="2"/>
</dbReference>
<evidence type="ECO:0000256" key="3">
    <source>
        <dbReference type="ARBA" id="ARBA00022737"/>
    </source>
</evidence>
<evidence type="ECO:0000256" key="5">
    <source>
        <dbReference type="ARBA" id="ARBA00022833"/>
    </source>
</evidence>
<dbReference type="PROSITE" id="PS50157">
    <property type="entry name" value="ZINC_FINGER_C2H2_2"/>
    <property type="match status" value="3"/>
</dbReference>
<comment type="subcellular location">
    <subcellularLocation>
        <location evidence="1">Nucleus</location>
    </subcellularLocation>
</comment>
<reference evidence="9" key="2">
    <citation type="submission" date="2021-09" db="EMBL/GenBank/DDBJ databases">
        <authorList>
            <person name="Jia N."/>
            <person name="Wang J."/>
            <person name="Shi W."/>
            <person name="Du L."/>
            <person name="Sun Y."/>
            <person name="Zhan W."/>
            <person name="Jiang J."/>
            <person name="Wang Q."/>
            <person name="Zhang B."/>
            <person name="Ji P."/>
            <person name="Sakyi L.B."/>
            <person name="Cui X."/>
            <person name="Yuan T."/>
            <person name="Jiang B."/>
            <person name="Yang W."/>
            <person name="Lam T.T.-Y."/>
            <person name="Chang Q."/>
            <person name="Ding S."/>
            <person name="Wang X."/>
            <person name="Zhu J."/>
            <person name="Ruan X."/>
            <person name="Zhao L."/>
            <person name="Wei J."/>
            <person name="Que T."/>
            <person name="Du C."/>
            <person name="Cheng J."/>
            <person name="Dai P."/>
            <person name="Han X."/>
            <person name="Huang E."/>
            <person name="Gao Y."/>
            <person name="Liu J."/>
            <person name="Shao H."/>
            <person name="Ye R."/>
            <person name="Li L."/>
            <person name="Wei W."/>
            <person name="Wang X."/>
            <person name="Wang C."/>
            <person name="Huo Q."/>
            <person name="Li W."/>
            <person name="Guo W."/>
            <person name="Chen H."/>
            <person name="Chen S."/>
            <person name="Zhou L."/>
            <person name="Zhou L."/>
            <person name="Ni X."/>
            <person name="Tian J."/>
            <person name="Zhou Y."/>
            <person name="Sheng Y."/>
            <person name="Liu T."/>
            <person name="Pan Y."/>
            <person name="Xia L."/>
            <person name="Li J."/>
            <person name="Zhao F."/>
            <person name="Cao W."/>
        </authorList>
    </citation>
    <scope>NUCLEOTIDE SEQUENCE</scope>
    <source>
        <strain evidence="9">Rmic-2018</strain>
        <tissue evidence="9">Larvae</tissue>
    </source>
</reference>
<proteinExistence type="predicted"/>
<keyword evidence="4 7" id="KW-0863">Zinc-finger</keyword>
<dbReference type="InterPro" id="IPR013087">
    <property type="entry name" value="Znf_C2H2_type"/>
</dbReference>
<dbReference type="SUPFAM" id="SSF57667">
    <property type="entry name" value="beta-beta-alpha zinc fingers"/>
    <property type="match status" value="2"/>
</dbReference>
<dbReference type="GO" id="GO:0008270">
    <property type="term" value="F:zinc ion binding"/>
    <property type="evidence" value="ECO:0007669"/>
    <property type="project" value="UniProtKB-KW"/>
</dbReference>
<protein>
    <recommendedName>
        <fullName evidence="8">C2H2-type domain-containing protein</fullName>
    </recommendedName>
</protein>
<keyword evidence="10" id="KW-1185">Reference proteome</keyword>
<dbReference type="VEuPathDB" id="VectorBase:LOC119165035"/>
<reference evidence="9" key="1">
    <citation type="journal article" date="2020" name="Cell">
        <title>Large-Scale Comparative Analyses of Tick Genomes Elucidate Their Genetic Diversity and Vector Capacities.</title>
        <authorList>
            <consortium name="Tick Genome and Microbiome Consortium (TIGMIC)"/>
            <person name="Jia N."/>
            <person name="Wang J."/>
            <person name="Shi W."/>
            <person name="Du L."/>
            <person name="Sun Y."/>
            <person name="Zhan W."/>
            <person name="Jiang J.F."/>
            <person name="Wang Q."/>
            <person name="Zhang B."/>
            <person name="Ji P."/>
            <person name="Bell-Sakyi L."/>
            <person name="Cui X.M."/>
            <person name="Yuan T.T."/>
            <person name="Jiang B.G."/>
            <person name="Yang W.F."/>
            <person name="Lam T.T."/>
            <person name="Chang Q.C."/>
            <person name="Ding S.J."/>
            <person name="Wang X.J."/>
            <person name="Zhu J.G."/>
            <person name="Ruan X.D."/>
            <person name="Zhao L."/>
            <person name="Wei J.T."/>
            <person name="Ye R.Z."/>
            <person name="Que T.C."/>
            <person name="Du C.H."/>
            <person name="Zhou Y.H."/>
            <person name="Cheng J.X."/>
            <person name="Dai P.F."/>
            <person name="Guo W.B."/>
            <person name="Han X.H."/>
            <person name="Huang E.J."/>
            <person name="Li L.F."/>
            <person name="Wei W."/>
            <person name="Gao Y.C."/>
            <person name="Liu J.Z."/>
            <person name="Shao H.Z."/>
            <person name="Wang X."/>
            <person name="Wang C.C."/>
            <person name="Yang T.C."/>
            <person name="Huo Q.B."/>
            <person name="Li W."/>
            <person name="Chen H.Y."/>
            <person name="Chen S.E."/>
            <person name="Zhou L.G."/>
            <person name="Ni X.B."/>
            <person name="Tian J.H."/>
            <person name="Sheng Y."/>
            <person name="Liu T."/>
            <person name="Pan Y.S."/>
            <person name="Xia L.Y."/>
            <person name="Li J."/>
            <person name="Zhao F."/>
            <person name="Cao W.C."/>
        </authorList>
    </citation>
    <scope>NUCLEOTIDE SEQUENCE</scope>
    <source>
        <strain evidence="9">Rmic-2018</strain>
    </source>
</reference>
<evidence type="ECO:0000313" key="10">
    <source>
        <dbReference type="Proteomes" id="UP000821866"/>
    </source>
</evidence>
<dbReference type="SMART" id="SM00355">
    <property type="entry name" value="ZnF_C2H2"/>
    <property type="match status" value="3"/>
</dbReference>
<feature type="domain" description="C2H2-type" evidence="8">
    <location>
        <begin position="54"/>
        <end position="81"/>
    </location>
</feature>
<evidence type="ECO:0000256" key="7">
    <source>
        <dbReference type="PROSITE-ProRule" id="PRU00042"/>
    </source>
</evidence>
<dbReference type="FunFam" id="3.30.160.60:FF:000624">
    <property type="entry name" value="zinc finger protein 697"/>
    <property type="match status" value="1"/>
</dbReference>
<dbReference type="PANTHER" id="PTHR16515">
    <property type="entry name" value="PR DOMAIN ZINC FINGER PROTEIN"/>
    <property type="match status" value="1"/>
</dbReference>
<evidence type="ECO:0000256" key="6">
    <source>
        <dbReference type="ARBA" id="ARBA00023242"/>
    </source>
</evidence>
<sequence length="134" mass="15159">MDTRKNSRELFSICAPCGLSISVTVDWPELEFVLLCHLPAASLPPSSKSGKDVQQCLVCGYTTPYAHVMRNHHKTHTDERPYKCATCNKGFKRKGHLDEHLYIHSGKKSFKCHLCPSDFAQKTGLMHHLKKHKG</sequence>
<comment type="caution">
    <text evidence="9">The sequence shown here is derived from an EMBL/GenBank/DDBJ whole genome shotgun (WGS) entry which is preliminary data.</text>
</comment>
<gene>
    <name evidence="9" type="ORF">HPB51_003037</name>
</gene>
<keyword evidence="3" id="KW-0677">Repeat</keyword>
<evidence type="ECO:0000256" key="4">
    <source>
        <dbReference type="ARBA" id="ARBA00022771"/>
    </source>
</evidence>
<accession>A0A9J6E6G2</accession>
<dbReference type="InterPro" id="IPR036236">
    <property type="entry name" value="Znf_C2H2_sf"/>
</dbReference>
<dbReference type="EMBL" id="JABSTU010000005">
    <property type="protein sequence ID" value="KAH8029705.1"/>
    <property type="molecule type" value="Genomic_DNA"/>
</dbReference>
<keyword evidence="5" id="KW-0862">Zinc</keyword>
<dbReference type="Proteomes" id="UP000821866">
    <property type="component" value="Chromosome 3"/>
</dbReference>
<keyword evidence="2" id="KW-0479">Metal-binding</keyword>
<name>A0A9J6E6G2_RHIMP</name>
<evidence type="ECO:0000256" key="2">
    <source>
        <dbReference type="ARBA" id="ARBA00022723"/>
    </source>
</evidence>
<evidence type="ECO:0000313" key="9">
    <source>
        <dbReference type="EMBL" id="KAH8029705.1"/>
    </source>
</evidence>
<evidence type="ECO:0000256" key="1">
    <source>
        <dbReference type="ARBA" id="ARBA00004123"/>
    </source>
</evidence>
<organism evidence="9 10">
    <name type="scientific">Rhipicephalus microplus</name>
    <name type="common">Cattle tick</name>
    <name type="synonym">Boophilus microplus</name>
    <dbReference type="NCBI Taxonomy" id="6941"/>
    <lineage>
        <taxon>Eukaryota</taxon>
        <taxon>Metazoa</taxon>
        <taxon>Ecdysozoa</taxon>
        <taxon>Arthropoda</taxon>
        <taxon>Chelicerata</taxon>
        <taxon>Arachnida</taxon>
        <taxon>Acari</taxon>
        <taxon>Parasitiformes</taxon>
        <taxon>Ixodida</taxon>
        <taxon>Ixodoidea</taxon>
        <taxon>Ixodidae</taxon>
        <taxon>Rhipicephalinae</taxon>
        <taxon>Rhipicephalus</taxon>
        <taxon>Boophilus</taxon>
    </lineage>
</organism>
<evidence type="ECO:0000259" key="8">
    <source>
        <dbReference type="PROSITE" id="PS50157"/>
    </source>
</evidence>
<dbReference type="InterPro" id="IPR050331">
    <property type="entry name" value="Zinc_finger"/>
</dbReference>
<dbReference type="GO" id="GO:0005634">
    <property type="term" value="C:nucleus"/>
    <property type="evidence" value="ECO:0007669"/>
    <property type="project" value="UniProtKB-SubCell"/>
</dbReference>
<feature type="domain" description="C2H2-type" evidence="8">
    <location>
        <begin position="82"/>
        <end position="109"/>
    </location>
</feature>